<name>A0A444W148_9FLAO</name>
<proteinExistence type="predicted"/>
<evidence type="ECO:0000313" key="1">
    <source>
        <dbReference type="EMBL" id="RYJ39442.1"/>
    </source>
</evidence>
<evidence type="ECO:0000313" key="2">
    <source>
        <dbReference type="Proteomes" id="UP000290433"/>
    </source>
</evidence>
<comment type="caution">
    <text evidence="1">The sequence shown here is derived from an EMBL/GenBank/DDBJ whole genome shotgun (WGS) entry which is preliminary data.</text>
</comment>
<organism evidence="1 2">
    <name type="scientific">Flavobacterium anhuiense</name>
    <dbReference type="NCBI Taxonomy" id="459526"/>
    <lineage>
        <taxon>Bacteria</taxon>
        <taxon>Pseudomonadati</taxon>
        <taxon>Bacteroidota</taxon>
        <taxon>Flavobacteriia</taxon>
        <taxon>Flavobacteriales</taxon>
        <taxon>Flavobacteriaceae</taxon>
        <taxon>Flavobacterium</taxon>
    </lineage>
</organism>
<protein>
    <submittedName>
        <fullName evidence="1">Uncharacterized protein</fullName>
    </submittedName>
</protein>
<gene>
    <name evidence="1" type="ORF">NU08_1750</name>
</gene>
<sequence>MFFKEKNKRMPLPSGLGLYVINYLYNKQTFVEALGFDKGF</sequence>
<accession>A0A444W148</accession>
<dbReference type="AlphaFoldDB" id="A0A444W148"/>
<dbReference type="Proteomes" id="UP000290433">
    <property type="component" value="Unassembled WGS sequence"/>
</dbReference>
<reference evidence="1 2" key="1">
    <citation type="submission" date="2014-12" db="EMBL/GenBank/DDBJ databases">
        <title>Genome sequence of Flavobacterium anhuiense RCM74.</title>
        <authorList>
            <person name="Kim J.F."/>
            <person name="Song J.Y."/>
            <person name="Kwak M.-J."/>
            <person name="Lee S.-W."/>
        </authorList>
    </citation>
    <scope>NUCLEOTIDE SEQUENCE [LARGE SCALE GENOMIC DNA]</scope>
    <source>
        <strain evidence="1 2">RCM74</strain>
    </source>
</reference>
<dbReference type="EMBL" id="JUIV01000004">
    <property type="protein sequence ID" value="RYJ39442.1"/>
    <property type="molecule type" value="Genomic_DNA"/>
</dbReference>